<keyword evidence="3" id="KW-1185">Reference proteome</keyword>
<gene>
    <name evidence="2" type="ORF">AsFPU1_0612</name>
</gene>
<dbReference type="RefSeq" id="WP_227873625.1">
    <property type="nucleotide sequence ID" value="NZ_BDQK01000001.1"/>
</dbReference>
<evidence type="ECO:0000313" key="2">
    <source>
        <dbReference type="EMBL" id="GBF79219.1"/>
    </source>
</evidence>
<protein>
    <submittedName>
        <fullName evidence="2">Hemolysin-type calcium-binding repeat family protein</fullName>
    </submittedName>
</protein>
<feature type="signal peptide" evidence="1">
    <location>
        <begin position="1"/>
        <end position="28"/>
    </location>
</feature>
<evidence type="ECO:0000256" key="1">
    <source>
        <dbReference type="SAM" id="SignalP"/>
    </source>
</evidence>
<reference evidence="3" key="1">
    <citation type="submission" date="2017-05" db="EMBL/GenBank/DDBJ databases">
        <title>Physiological properties and genetic analysis related to exopolysaccharide production of fresh-water unicellular cyanobacterium Aphanothece sacrum, Suizenji Nori, that has been cultured as a food source in Japan.</title>
        <authorList>
            <person name="Kanesaki Y."/>
            <person name="Yoshikawa S."/>
            <person name="Ohki K."/>
        </authorList>
    </citation>
    <scope>NUCLEOTIDE SEQUENCE [LARGE SCALE GENOMIC DNA]</scope>
    <source>
        <strain evidence="3">FPU1</strain>
    </source>
</reference>
<feature type="chain" id="PRO_5019575309" evidence="1">
    <location>
        <begin position="29"/>
        <end position="284"/>
    </location>
</feature>
<sequence length="284" mass="31618">MKKPIKILLGLQVALVSGVTFMVQPSHAAILWDETIQLNQNLGIGGVVKVNPFWGTGTSFTGTRLLKRSDTNFAAFDEAQNVLLSRDINTTAKNSFINPKGLKAQENNYFANKSIIPNKFTDLLYDWDNITNLDVIKKDRIVDSHIIYLFDTASNTSRINVKSTIIFDDPIIGLMGDPSLINITNSLLVPNYTSSFQNTPTTQTLEGLQWADSKTADYVKIKGENRNILELDWSTQGFETLRIITEKTPIINPAVTTPEPLTMLGAATAMGFGTFFRRIKKKVK</sequence>
<dbReference type="InterPro" id="IPR026374">
    <property type="entry name" value="Cyano_PEP"/>
</dbReference>
<name>A0A401IDE7_APHSA</name>
<comment type="caution">
    <text evidence="2">The sequence shown here is derived from an EMBL/GenBank/DDBJ whole genome shotgun (WGS) entry which is preliminary data.</text>
</comment>
<dbReference type="Proteomes" id="UP000287247">
    <property type="component" value="Unassembled WGS sequence"/>
</dbReference>
<keyword evidence="1" id="KW-0732">Signal</keyword>
<evidence type="ECO:0000313" key="3">
    <source>
        <dbReference type="Proteomes" id="UP000287247"/>
    </source>
</evidence>
<dbReference type="NCBIfam" id="TIGR04155">
    <property type="entry name" value="cyano_PEP"/>
    <property type="match status" value="1"/>
</dbReference>
<dbReference type="EMBL" id="BDQK01000001">
    <property type="protein sequence ID" value="GBF79219.1"/>
    <property type="molecule type" value="Genomic_DNA"/>
</dbReference>
<organism evidence="2 3">
    <name type="scientific">Aphanothece sacrum FPU1</name>
    <dbReference type="NCBI Taxonomy" id="1920663"/>
    <lineage>
        <taxon>Bacteria</taxon>
        <taxon>Bacillati</taxon>
        <taxon>Cyanobacteriota</taxon>
        <taxon>Cyanophyceae</taxon>
        <taxon>Oscillatoriophycideae</taxon>
        <taxon>Chroococcales</taxon>
        <taxon>Aphanothecaceae</taxon>
        <taxon>Aphanothece</taxon>
    </lineage>
</organism>
<dbReference type="AlphaFoldDB" id="A0A401IDE7"/>
<proteinExistence type="predicted"/>
<accession>A0A401IDE7</accession>